<evidence type="ECO:0000313" key="1">
    <source>
        <dbReference type="EMBL" id="MBK1897712.1"/>
    </source>
</evidence>
<dbReference type="Proteomes" id="UP000628669">
    <property type="component" value="Unassembled WGS sequence"/>
</dbReference>
<dbReference type="RefSeq" id="WP_200248090.1">
    <property type="nucleotide sequence ID" value="NZ_JAENHK010000010.1"/>
</dbReference>
<accession>A0ABS1FZ80</accession>
<organism evidence="1 2">
    <name type="scientific">Chryseobacterium paridis</name>
    <dbReference type="NCBI Taxonomy" id="2800328"/>
    <lineage>
        <taxon>Bacteria</taxon>
        <taxon>Pseudomonadati</taxon>
        <taxon>Bacteroidota</taxon>
        <taxon>Flavobacteriia</taxon>
        <taxon>Flavobacteriales</taxon>
        <taxon>Weeksellaceae</taxon>
        <taxon>Chryseobacterium group</taxon>
        <taxon>Chryseobacterium</taxon>
    </lineage>
</organism>
<dbReference type="Pfam" id="PF12099">
    <property type="entry name" value="DUF3575"/>
    <property type="match status" value="1"/>
</dbReference>
<keyword evidence="2" id="KW-1185">Reference proteome</keyword>
<evidence type="ECO:0000313" key="2">
    <source>
        <dbReference type="Proteomes" id="UP000628669"/>
    </source>
</evidence>
<dbReference type="EMBL" id="JAENHK010000010">
    <property type="protein sequence ID" value="MBK1897712.1"/>
    <property type="molecule type" value="Genomic_DNA"/>
</dbReference>
<reference evidence="2" key="1">
    <citation type="submission" date="2021-01" db="EMBL/GenBank/DDBJ databases">
        <title>Genome public.</title>
        <authorList>
            <person name="Liu C."/>
            <person name="Sun Q."/>
        </authorList>
    </citation>
    <scope>NUCLEOTIDE SEQUENCE [LARGE SCALE GENOMIC DNA]</scope>
    <source>
        <strain evidence="2">YIM B02567</strain>
    </source>
</reference>
<sequence length="208" mass="23831">MKSLYKNLFLPGSLFFINLFNAQTEVKINTLFVPLGMYNIAVERPISSKITLQAEAFVSPWKSFAGRNLQIYMGTIEGRYYFGEKMKKWYVGPYVSMASFNLQKWNYWNDKPVKDEFGHPEILPDGSVRVTGKYQKGLAFIFGISGGYHFTINESWGLDVYAGIGTTQSFYKGYFKDNNQRYEGATKFNKSGELIPTRGGLMLTYKLK</sequence>
<gene>
    <name evidence="1" type="ORF">JHL15_18240</name>
</gene>
<comment type="caution">
    <text evidence="1">The sequence shown here is derived from an EMBL/GenBank/DDBJ whole genome shotgun (WGS) entry which is preliminary data.</text>
</comment>
<protein>
    <submittedName>
        <fullName evidence="1">DUF3575 domain-containing protein</fullName>
    </submittedName>
</protein>
<name>A0ABS1FZ80_9FLAO</name>
<dbReference type="InterPro" id="IPR021958">
    <property type="entry name" value="DUF3575"/>
</dbReference>
<proteinExistence type="predicted"/>